<dbReference type="SUPFAM" id="SSF82866">
    <property type="entry name" value="Multidrug efflux transporter AcrB transmembrane domain"/>
    <property type="match status" value="2"/>
</dbReference>
<dbReference type="PANTHER" id="PTHR33406">
    <property type="entry name" value="MEMBRANE PROTEIN MJ1562-RELATED"/>
    <property type="match status" value="1"/>
</dbReference>
<feature type="transmembrane region" description="Helical" evidence="6">
    <location>
        <begin position="407"/>
        <end position="427"/>
    </location>
</feature>
<feature type="transmembrane region" description="Helical" evidence="6">
    <location>
        <begin position="714"/>
        <end position="733"/>
    </location>
</feature>
<dbReference type="PANTHER" id="PTHR33406:SF13">
    <property type="entry name" value="MEMBRANE PROTEIN YDFJ"/>
    <property type="match status" value="1"/>
</dbReference>
<evidence type="ECO:0000256" key="4">
    <source>
        <dbReference type="ARBA" id="ARBA00022989"/>
    </source>
</evidence>
<evidence type="ECO:0000256" key="1">
    <source>
        <dbReference type="ARBA" id="ARBA00004651"/>
    </source>
</evidence>
<reference evidence="8 9" key="1">
    <citation type="submission" date="2019-03" db="EMBL/GenBank/DDBJ databases">
        <title>Genomic Encyclopedia of Type Strains, Phase IV (KMG-IV): sequencing the most valuable type-strain genomes for metagenomic binning, comparative biology and taxonomic classification.</title>
        <authorList>
            <person name="Goeker M."/>
        </authorList>
    </citation>
    <scope>NUCLEOTIDE SEQUENCE [LARGE SCALE GENOMIC DNA]</scope>
    <source>
        <strain evidence="8 9">DSM 21944</strain>
    </source>
</reference>
<comment type="caution">
    <text evidence="8">The sequence shown here is derived from an EMBL/GenBank/DDBJ whole genome shotgun (WGS) entry which is preliminary data.</text>
</comment>
<evidence type="ECO:0000256" key="6">
    <source>
        <dbReference type="SAM" id="Phobius"/>
    </source>
</evidence>
<keyword evidence="9" id="KW-1185">Reference proteome</keyword>
<organism evidence="8 9">
    <name type="scientific">Pseudofulvimonas gallinarii</name>
    <dbReference type="NCBI Taxonomy" id="634155"/>
    <lineage>
        <taxon>Bacteria</taxon>
        <taxon>Pseudomonadati</taxon>
        <taxon>Pseudomonadota</taxon>
        <taxon>Gammaproteobacteria</taxon>
        <taxon>Lysobacterales</taxon>
        <taxon>Rhodanobacteraceae</taxon>
        <taxon>Pseudofulvimonas</taxon>
    </lineage>
</organism>
<feature type="transmembrane region" description="Helical" evidence="6">
    <location>
        <begin position="682"/>
        <end position="702"/>
    </location>
</feature>
<keyword evidence="2" id="KW-1003">Cell membrane</keyword>
<dbReference type="AlphaFoldDB" id="A0A4S3KXM0"/>
<dbReference type="InterPro" id="IPR004869">
    <property type="entry name" value="MMPL_dom"/>
</dbReference>
<evidence type="ECO:0000313" key="9">
    <source>
        <dbReference type="Proteomes" id="UP000294599"/>
    </source>
</evidence>
<dbReference type="OrthoDB" id="9780358at2"/>
<dbReference type="RefSeq" id="WP_123522730.1">
    <property type="nucleotide sequence ID" value="NZ_JBHLWF010000007.1"/>
</dbReference>
<dbReference type="Proteomes" id="UP000294599">
    <property type="component" value="Unassembled WGS sequence"/>
</dbReference>
<protein>
    <submittedName>
        <fullName evidence="8">Putative exporter</fullName>
    </submittedName>
</protein>
<dbReference type="Pfam" id="PF03176">
    <property type="entry name" value="MMPL"/>
    <property type="match status" value="1"/>
</dbReference>
<feature type="transmembrane region" description="Helical" evidence="6">
    <location>
        <begin position="631"/>
        <end position="651"/>
    </location>
</feature>
<proteinExistence type="predicted"/>
<evidence type="ECO:0000256" key="2">
    <source>
        <dbReference type="ARBA" id="ARBA00022475"/>
    </source>
</evidence>
<dbReference type="Gene3D" id="1.20.1640.10">
    <property type="entry name" value="Multidrug efflux transporter AcrB transmembrane domain"/>
    <property type="match status" value="2"/>
</dbReference>
<feature type="transmembrane region" description="Helical" evidence="6">
    <location>
        <begin position="265"/>
        <end position="288"/>
    </location>
</feature>
<keyword evidence="3 6" id="KW-0812">Transmembrane</keyword>
<evidence type="ECO:0000259" key="7">
    <source>
        <dbReference type="Pfam" id="PF03176"/>
    </source>
</evidence>
<keyword evidence="5 6" id="KW-0472">Membrane</keyword>
<accession>A0A4S3KXM0</accession>
<dbReference type="GO" id="GO:0005886">
    <property type="term" value="C:plasma membrane"/>
    <property type="evidence" value="ECO:0007669"/>
    <property type="project" value="UniProtKB-SubCell"/>
</dbReference>
<feature type="transmembrane region" description="Helical" evidence="6">
    <location>
        <begin position="356"/>
        <end position="378"/>
    </location>
</feature>
<keyword evidence="4 6" id="KW-1133">Transmembrane helix</keyword>
<evidence type="ECO:0000256" key="3">
    <source>
        <dbReference type="ARBA" id="ARBA00022692"/>
    </source>
</evidence>
<evidence type="ECO:0000313" key="8">
    <source>
        <dbReference type="EMBL" id="TCT00272.1"/>
    </source>
</evidence>
<evidence type="ECO:0000256" key="5">
    <source>
        <dbReference type="ARBA" id="ARBA00023136"/>
    </source>
</evidence>
<name>A0A4S3KXM0_9GAMM</name>
<feature type="transmembrane region" description="Helical" evidence="6">
    <location>
        <begin position="739"/>
        <end position="759"/>
    </location>
</feature>
<feature type="transmembrane region" description="Helical" evidence="6">
    <location>
        <begin position="237"/>
        <end position="258"/>
    </location>
</feature>
<dbReference type="InterPro" id="IPR050545">
    <property type="entry name" value="Mycobact_MmpL"/>
</dbReference>
<feature type="transmembrane region" description="Helical" evidence="6">
    <location>
        <begin position="658"/>
        <end position="676"/>
    </location>
</feature>
<dbReference type="EMBL" id="SMAF01000003">
    <property type="protein sequence ID" value="TCT00272.1"/>
    <property type="molecule type" value="Genomic_DNA"/>
</dbReference>
<gene>
    <name evidence="8" type="ORF">EDC25_10340</name>
</gene>
<comment type="subcellular location">
    <subcellularLocation>
        <location evidence="1">Cell membrane</location>
        <topology evidence="1">Multi-pass membrane protein</topology>
    </subcellularLocation>
</comment>
<sequence length="772" mass="81078">MKARDAALAAIVALLLLGAWAASGLRLGSDLARFMPDARDADQRLLRGELGSGPASRILLLAIAAGDEARAAGLSRELAARLRTDPAFAQVLNGEIDESAMLATLMPLRFSHSPGMDVARFDVDGLYEVLLERLADLGGAGGEAFDTLLAHDPHFLTLALAESWQPLQEPTLRDGVWFTGNGEALLLVQTEAAGFDPQAQAAAIATIRSTFETLAGNDATLLLTGAGSFSARMSERVAAEAGLLGGIALVSLVAMLLLAYRSALFLLASAVPMACAAAAGVIALRLGFDEAHGITLAFAFTLIGVAQDYPVHLLSHLHPGVPPAVAARRLWPALRLGVASTAVAYASLFSGQAEGLAQLAVFTIAGLLAAALVSRYLLPQVLPMPRRDVLHGPGFRRWAQRLDGIDGGLWPLLPVLLLAGVALIAGGQRNWWNNDLSSLTPLPQEWLLEDMRLRAELASPDARHLLLLSAADREGVLRLSESLAPRFDTLVEEGVLADHSLPSRYQPSRQVQSWRLSKLPTPEVLRAALADASEASGFDAAFFEPMVQDVAAAQAPDAAARIAAAQADGPAGMRLAAMFREHQGRSVALVQLSGLQDPQALEAALDGRPDARILDLKAVAEGMVADYRSRVVSGLGIAAAALLVLLCACLRPRRAIRVLPPVLLGLVATLAVLRLAGVELTLFHLIALMLAAGLGMDYALFFNHADSAGSRARTLHAVLISAASTLLVFGLLGASSIPVLRAIGSTVAIGVAAQFLLALCMSGAAQRRTADD</sequence>
<feature type="domain" description="Membrane transport protein MMPL" evidence="7">
    <location>
        <begin position="130"/>
        <end position="384"/>
    </location>
</feature>